<protein>
    <recommendedName>
        <fullName evidence="3">ATP-binding protein</fullName>
    </recommendedName>
</protein>
<gene>
    <name evidence="1" type="ORF">CA983_30505</name>
</gene>
<dbReference type="Proteomes" id="UP000195105">
    <property type="component" value="Unassembled WGS sequence"/>
</dbReference>
<organism evidence="1 2">
    <name type="scientific">Streptomyces swartbergensis</name>
    <dbReference type="NCBI Taxonomy" id="487165"/>
    <lineage>
        <taxon>Bacteria</taxon>
        <taxon>Bacillati</taxon>
        <taxon>Actinomycetota</taxon>
        <taxon>Actinomycetes</taxon>
        <taxon>Kitasatosporales</taxon>
        <taxon>Streptomycetaceae</taxon>
        <taxon>Streptomyces</taxon>
    </lineage>
</organism>
<evidence type="ECO:0000313" key="1">
    <source>
        <dbReference type="EMBL" id="OUC97382.1"/>
    </source>
</evidence>
<reference evidence="1 2" key="1">
    <citation type="submission" date="2017-05" db="EMBL/GenBank/DDBJ databases">
        <title>Biotechnological potential of actinobacteria isolated from South African environments.</title>
        <authorList>
            <person name="Le Roes-Hill M."/>
            <person name="Prins A."/>
            <person name="Durrell K.A."/>
        </authorList>
    </citation>
    <scope>NUCLEOTIDE SEQUENCE [LARGE SCALE GENOMIC DNA]</scope>
    <source>
        <strain evidence="1 2">HMC13</strain>
    </source>
</reference>
<comment type="caution">
    <text evidence="1">The sequence shown here is derived from an EMBL/GenBank/DDBJ whole genome shotgun (WGS) entry which is preliminary data.</text>
</comment>
<accession>A0A243RR72</accession>
<proteinExistence type="predicted"/>
<sequence length="84" mass="8973">MAPAAHIVAKLAANAATHSCVPGRDFRLTLYVVGDTLRIEVTDGVGRVQSRSATGTRLPVLRCEGRTFPSAMTVRKNPAGREEP</sequence>
<dbReference type="EMBL" id="NGFN01000248">
    <property type="protein sequence ID" value="OUC97382.1"/>
    <property type="molecule type" value="Genomic_DNA"/>
</dbReference>
<dbReference type="AlphaFoldDB" id="A0A243RR72"/>
<evidence type="ECO:0000313" key="2">
    <source>
        <dbReference type="Proteomes" id="UP000195105"/>
    </source>
</evidence>
<evidence type="ECO:0008006" key="3">
    <source>
        <dbReference type="Google" id="ProtNLM"/>
    </source>
</evidence>
<keyword evidence="2" id="KW-1185">Reference proteome</keyword>
<name>A0A243RR72_9ACTN</name>